<feature type="domain" description="Cytochrome c" evidence="8">
    <location>
        <begin position="114"/>
        <end position="223"/>
    </location>
</feature>
<reference evidence="10" key="1">
    <citation type="submission" date="2019-06" db="EMBL/GenBank/DDBJ databases">
        <title>The complete genome of Emcibacter congregatus ZYLT.</title>
        <authorList>
            <person name="Zhao Z."/>
        </authorList>
    </citation>
    <scope>NUCLEOTIDE SEQUENCE [LARGE SCALE GENOMIC DNA]</scope>
    <source>
        <strain evidence="10">MCCC 1A06723</strain>
    </source>
</reference>
<proteinExistence type="predicted"/>
<keyword evidence="2 6" id="KW-0349">Heme</keyword>
<dbReference type="Gene3D" id="1.10.760.10">
    <property type="entry name" value="Cytochrome c-like domain"/>
    <property type="match status" value="2"/>
</dbReference>
<dbReference type="GO" id="GO:0046872">
    <property type="term" value="F:metal ion binding"/>
    <property type="evidence" value="ECO:0007669"/>
    <property type="project" value="UniProtKB-KW"/>
</dbReference>
<dbReference type="RefSeq" id="WP_139940960.1">
    <property type="nucleotide sequence ID" value="NZ_JBHSYP010000006.1"/>
</dbReference>
<dbReference type="Proteomes" id="UP000319148">
    <property type="component" value="Unassembled WGS sequence"/>
</dbReference>
<dbReference type="PROSITE" id="PS51007">
    <property type="entry name" value="CYTC"/>
    <property type="match status" value="2"/>
</dbReference>
<evidence type="ECO:0000256" key="7">
    <source>
        <dbReference type="SAM" id="Phobius"/>
    </source>
</evidence>
<evidence type="ECO:0000256" key="6">
    <source>
        <dbReference type="PROSITE-ProRule" id="PRU00433"/>
    </source>
</evidence>
<dbReference type="OrthoDB" id="9805202at2"/>
<evidence type="ECO:0000259" key="8">
    <source>
        <dbReference type="PROSITE" id="PS51007"/>
    </source>
</evidence>
<evidence type="ECO:0000256" key="2">
    <source>
        <dbReference type="ARBA" id="ARBA00022617"/>
    </source>
</evidence>
<dbReference type="InterPro" id="IPR051395">
    <property type="entry name" value="Cytochrome_c_Peroxidase/MauG"/>
</dbReference>
<evidence type="ECO:0000313" key="10">
    <source>
        <dbReference type="Proteomes" id="UP000319148"/>
    </source>
</evidence>
<feature type="domain" description="Cytochrome c" evidence="8">
    <location>
        <begin position="268"/>
        <end position="421"/>
    </location>
</feature>
<evidence type="ECO:0000313" key="9">
    <source>
        <dbReference type="EMBL" id="TPD59296.1"/>
    </source>
</evidence>
<evidence type="ECO:0000256" key="5">
    <source>
        <dbReference type="ARBA" id="ARBA00023004"/>
    </source>
</evidence>
<keyword evidence="5 6" id="KW-0408">Iron</keyword>
<dbReference type="SUPFAM" id="SSF46626">
    <property type="entry name" value="Cytochrome c"/>
    <property type="match status" value="2"/>
</dbReference>
<dbReference type="InterPro" id="IPR009056">
    <property type="entry name" value="Cyt_c-like_dom"/>
</dbReference>
<sequence length="432" mass="46351">MSNILFIMTIGACLGGIALYLISGNLVRQSGLNAPGKILLTAAIGLGVIAVSIKVLLVGYLMEKTRDHHPQLRPAERSIGRENHGAYAKSAITSPWLALPVTPSLPPDTPLQPDLVKLGKRLFNEKGLSLNGDVACSSCHILGNGGDDDSMVSTGIFDLRGTRNAPTVWNAAFLSRLFWDGRATSLEDQAKGPFINPVEMGMPTVTAVEEAVRSLPGYAADFEQAFGSPHAITIENITSAIASYERTLIVPDTAYDRFVRGEAGALTPQQMRGMALFAGIGCRNCHRDPTFSAAGKIKAAGVWKPFPAFSNNSYVQEYNLMDDRGRADSQLASGPGLWRVPSLRNVANTAPYFHNGSVDKLEKAITIMAITQLGKKVVAGNTSEMPVITWEPDARKLSPYRPRVLTRDDIKALAAFLGSLSDAGDTMSAPVQ</sequence>
<dbReference type="InterPro" id="IPR036909">
    <property type="entry name" value="Cyt_c-like_dom_sf"/>
</dbReference>
<accession>A0A501PHH2</accession>
<keyword evidence="4" id="KW-0560">Oxidoreductase</keyword>
<evidence type="ECO:0000256" key="1">
    <source>
        <dbReference type="ARBA" id="ARBA00004196"/>
    </source>
</evidence>
<dbReference type="GO" id="GO:0004130">
    <property type="term" value="F:cytochrome-c peroxidase activity"/>
    <property type="evidence" value="ECO:0007669"/>
    <property type="project" value="TreeGrafter"/>
</dbReference>
<keyword evidence="7" id="KW-0812">Transmembrane</keyword>
<evidence type="ECO:0000256" key="3">
    <source>
        <dbReference type="ARBA" id="ARBA00022723"/>
    </source>
</evidence>
<comment type="caution">
    <text evidence="9">The sequence shown here is derived from an EMBL/GenBank/DDBJ whole genome shotgun (WGS) entry which is preliminary data.</text>
</comment>
<keyword evidence="10" id="KW-1185">Reference proteome</keyword>
<comment type="subcellular location">
    <subcellularLocation>
        <location evidence="1">Cell envelope</location>
    </subcellularLocation>
</comment>
<feature type="transmembrane region" description="Helical" evidence="7">
    <location>
        <begin position="6"/>
        <end position="27"/>
    </location>
</feature>
<feature type="transmembrane region" description="Helical" evidence="7">
    <location>
        <begin position="39"/>
        <end position="62"/>
    </location>
</feature>
<keyword evidence="3 6" id="KW-0479">Metal-binding</keyword>
<evidence type="ECO:0000256" key="4">
    <source>
        <dbReference type="ARBA" id="ARBA00023002"/>
    </source>
</evidence>
<dbReference type="GO" id="GO:0009055">
    <property type="term" value="F:electron transfer activity"/>
    <property type="evidence" value="ECO:0007669"/>
    <property type="project" value="InterPro"/>
</dbReference>
<dbReference type="AlphaFoldDB" id="A0A501PHH2"/>
<dbReference type="GO" id="GO:0020037">
    <property type="term" value="F:heme binding"/>
    <property type="evidence" value="ECO:0007669"/>
    <property type="project" value="InterPro"/>
</dbReference>
<keyword evidence="7" id="KW-1133">Transmembrane helix</keyword>
<keyword evidence="7" id="KW-0472">Membrane</keyword>
<name>A0A501PHH2_9PROT</name>
<gene>
    <name evidence="9" type="ORF">FIV46_10900</name>
</gene>
<protein>
    <submittedName>
        <fullName evidence="9">C-type cytochrome</fullName>
    </submittedName>
</protein>
<dbReference type="Pfam" id="PF03150">
    <property type="entry name" value="CCP_MauG"/>
    <property type="match status" value="1"/>
</dbReference>
<organism evidence="9 10">
    <name type="scientific">Emcibacter nanhaiensis</name>
    <dbReference type="NCBI Taxonomy" id="1505037"/>
    <lineage>
        <taxon>Bacteria</taxon>
        <taxon>Pseudomonadati</taxon>
        <taxon>Pseudomonadota</taxon>
        <taxon>Alphaproteobacteria</taxon>
        <taxon>Emcibacterales</taxon>
        <taxon>Emcibacteraceae</taxon>
        <taxon>Emcibacter</taxon>
    </lineage>
</organism>
<dbReference type="PANTHER" id="PTHR30600">
    <property type="entry name" value="CYTOCHROME C PEROXIDASE-RELATED"/>
    <property type="match status" value="1"/>
</dbReference>
<dbReference type="InterPro" id="IPR004852">
    <property type="entry name" value="Di-haem_cyt_c_peroxidsae"/>
</dbReference>
<dbReference type="GO" id="GO:0030313">
    <property type="term" value="C:cell envelope"/>
    <property type="evidence" value="ECO:0007669"/>
    <property type="project" value="UniProtKB-SubCell"/>
</dbReference>
<dbReference type="EMBL" id="VFIY01000014">
    <property type="protein sequence ID" value="TPD59296.1"/>
    <property type="molecule type" value="Genomic_DNA"/>
</dbReference>